<sequence>MANASELPTLSTIPQSGSKACNGSKTLNGFGSQANNGSNTCNGSKTCNGCGLCNDGSKMANVNGADVSLPNVDITMLSNIRRSAIASENCAAEDKTCSEDQTTPPSAIVQTPLDNLVTLLLLLFSILSILTFSSYFSFAVQVRNQCLNNHR</sequence>
<reference evidence="4" key="1">
    <citation type="submission" date="2016-06" db="UniProtKB">
        <authorList>
            <consortium name="WormBaseParasite"/>
        </authorList>
    </citation>
    <scope>IDENTIFICATION</scope>
</reference>
<dbReference type="WBParaSite" id="TCNE_0001055201-mRNA-1">
    <property type="protein sequence ID" value="TCNE_0001055201-mRNA-1"/>
    <property type="gene ID" value="TCNE_0001055201"/>
</dbReference>
<dbReference type="EMBL" id="UYWY01020539">
    <property type="protein sequence ID" value="VDM41873.1"/>
    <property type="molecule type" value="Genomic_DNA"/>
</dbReference>
<proteinExistence type="predicted"/>
<keyword evidence="1" id="KW-1133">Transmembrane helix</keyword>
<evidence type="ECO:0000313" key="3">
    <source>
        <dbReference type="Proteomes" id="UP000050794"/>
    </source>
</evidence>
<evidence type="ECO:0000313" key="2">
    <source>
        <dbReference type="EMBL" id="VDM41873.1"/>
    </source>
</evidence>
<dbReference type="AlphaFoldDB" id="A0A183UPY2"/>
<dbReference type="Proteomes" id="UP000050794">
    <property type="component" value="Unassembled WGS sequence"/>
</dbReference>
<evidence type="ECO:0000256" key="1">
    <source>
        <dbReference type="SAM" id="Phobius"/>
    </source>
</evidence>
<organism evidence="3 4">
    <name type="scientific">Toxocara canis</name>
    <name type="common">Canine roundworm</name>
    <dbReference type="NCBI Taxonomy" id="6265"/>
    <lineage>
        <taxon>Eukaryota</taxon>
        <taxon>Metazoa</taxon>
        <taxon>Ecdysozoa</taxon>
        <taxon>Nematoda</taxon>
        <taxon>Chromadorea</taxon>
        <taxon>Rhabditida</taxon>
        <taxon>Spirurina</taxon>
        <taxon>Ascaridomorpha</taxon>
        <taxon>Ascaridoidea</taxon>
        <taxon>Toxocaridae</taxon>
        <taxon>Toxocara</taxon>
    </lineage>
</organism>
<accession>A0A183UPY2</accession>
<protein>
    <submittedName>
        <fullName evidence="2 4">Uncharacterized protein</fullName>
    </submittedName>
</protein>
<feature type="transmembrane region" description="Helical" evidence="1">
    <location>
        <begin position="116"/>
        <end position="138"/>
    </location>
</feature>
<name>A0A183UPY2_TOXCA</name>
<keyword evidence="1" id="KW-0472">Membrane</keyword>
<evidence type="ECO:0000313" key="4">
    <source>
        <dbReference type="WBParaSite" id="TCNE_0001055201-mRNA-1"/>
    </source>
</evidence>
<reference evidence="2 3" key="2">
    <citation type="submission" date="2018-11" db="EMBL/GenBank/DDBJ databases">
        <authorList>
            <consortium name="Pathogen Informatics"/>
        </authorList>
    </citation>
    <scope>NUCLEOTIDE SEQUENCE [LARGE SCALE GENOMIC DNA]</scope>
</reference>
<keyword evidence="1" id="KW-0812">Transmembrane</keyword>
<keyword evidence="3" id="KW-1185">Reference proteome</keyword>
<gene>
    <name evidence="2" type="ORF">TCNE_LOCUS10552</name>
</gene>